<feature type="transmembrane region" description="Helical" evidence="1">
    <location>
        <begin position="41"/>
        <end position="59"/>
    </location>
</feature>
<name>A0A1G2BHG6_9BACT</name>
<sequence>MIKPIYGFVKNRVLRNFLQIELSSVEKEIVENSVIYKYKPAIKGGVLIGMFVVPAIVFLPNATLLSVLIPITMVTGTAWFAISLANVRKKFEQFGIELTMQMFRSFVASLFVLGLLTFFSLLTVVFLPIITWGNQYTVVQISAAILGVGAVFYLLWDVFAGALKYDINDAMLTGQSEVAEQYFKKSLSLLHSAAENLRMGKNLEVANYYLGLAFYEIFTFLYEVSKEETDLVFIKKALMLRKNPQMTQKKADDLSKELIRIFLKKCQNFQGHQAKSCYHIIQVELQFLENPENQKIVDTRLSIIFEEIRELIDIQGEGLFKKY</sequence>
<feature type="transmembrane region" description="Helical" evidence="1">
    <location>
        <begin position="106"/>
        <end position="130"/>
    </location>
</feature>
<reference evidence="2 3" key="1">
    <citation type="journal article" date="2016" name="Nat. Commun.">
        <title>Thousands of microbial genomes shed light on interconnected biogeochemical processes in an aquifer system.</title>
        <authorList>
            <person name="Anantharaman K."/>
            <person name="Brown C.T."/>
            <person name="Hug L.A."/>
            <person name="Sharon I."/>
            <person name="Castelle C.J."/>
            <person name="Probst A.J."/>
            <person name="Thomas B.C."/>
            <person name="Singh A."/>
            <person name="Wilkins M.J."/>
            <person name="Karaoz U."/>
            <person name="Brodie E.L."/>
            <person name="Williams K.H."/>
            <person name="Hubbard S.S."/>
            <person name="Banfield J.F."/>
        </authorList>
    </citation>
    <scope>NUCLEOTIDE SEQUENCE [LARGE SCALE GENOMIC DNA]</scope>
</reference>
<evidence type="ECO:0000313" key="2">
    <source>
        <dbReference type="EMBL" id="OGY88116.1"/>
    </source>
</evidence>
<evidence type="ECO:0000256" key="1">
    <source>
        <dbReference type="SAM" id="Phobius"/>
    </source>
</evidence>
<organism evidence="2 3">
    <name type="scientific">Candidatus Kerfeldbacteria bacterium RIFOXYB2_FULL_38_14</name>
    <dbReference type="NCBI Taxonomy" id="1798547"/>
    <lineage>
        <taxon>Bacteria</taxon>
        <taxon>Candidatus Kerfeldiibacteriota</taxon>
    </lineage>
</organism>
<keyword evidence="1" id="KW-0472">Membrane</keyword>
<keyword evidence="1" id="KW-1133">Transmembrane helix</keyword>
<feature type="transmembrane region" description="Helical" evidence="1">
    <location>
        <begin position="136"/>
        <end position="156"/>
    </location>
</feature>
<dbReference type="EMBL" id="MHKI01000004">
    <property type="protein sequence ID" value="OGY88116.1"/>
    <property type="molecule type" value="Genomic_DNA"/>
</dbReference>
<protein>
    <submittedName>
        <fullName evidence="2">Uncharacterized protein</fullName>
    </submittedName>
</protein>
<accession>A0A1G2BHG6</accession>
<evidence type="ECO:0000313" key="3">
    <source>
        <dbReference type="Proteomes" id="UP000176420"/>
    </source>
</evidence>
<proteinExistence type="predicted"/>
<dbReference type="Proteomes" id="UP000176420">
    <property type="component" value="Unassembled WGS sequence"/>
</dbReference>
<dbReference type="AlphaFoldDB" id="A0A1G2BHG6"/>
<feature type="transmembrane region" description="Helical" evidence="1">
    <location>
        <begin position="65"/>
        <end position="85"/>
    </location>
</feature>
<keyword evidence="1" id="KW-0812">Transmembrane</keyword>
<comment type="caution">
    <text evidence="2">The sequence shown here is derived from an EMBL/GenBank/DDBJ whole genome shotgun (WGS) entry which is preliminary data.</text>
</comment>
<gene>
    <name evidence="2" type="ORF">A2319_01650</name>
</gene>